<feature type="region of interest" description="Disordered" evidence="1">
    <location>
        <begin position="1"/>
        <end position="76"/>
    </location>
</feature>
<reference evidence="3 4" key="1">
    <citation type="submission" date="2016-05" db="EMBL/GenBank/DDBJ databases">
        <title>A degradative enzymes factory behind the ericoid mycorrhizal symbiosis.</title>
        <authorList>
            <consortium name="DOE Joint Genome Institute"/>
            <person name="Martino E."/>
            <person name="Morin E."/>
            <person name="Grelet G."/>
            <person name="Kuo A."/>
            <person name="Kohler A."/>
            <person name="Daghino S."/>
            <person name="Barry K."/>
            <person name="Choi C."/>
            <person name="Cichocki N."/>
            <person name="Clum A."/>
            <person name="Copeland A."/>
            <person name="Hainaut M."/>
            <person name="Haridas S."/>
            <person name="Labutti K."/>
            <person name="Lindquist E."/>
            <person name="Lipzen A."/>
            <person name="Khouja H.-R."/>
            <person name="Murat C."/>
            <person name="Ohm R."/>
            <person name="Olson A."/>
            <person name="Spatafora J."/>
            <person name="Veneault-Fourrey C."/>
            <person name="Henrissat B."/>
            <person name="Grigoriev I."/>
            <person name="Martin F."/>
            <person name="Perotto S."/>
        </authorList>
    </citation>
    <scope>NUCLEOTIDE SEQUENCE [LARGE SCALE GENOMIC DNA]</scope>
    <source>
        <strain evidence="3 4">UAMH 7357</strain>
    </source>
</reference>
<dbReference type="Proteomes" id="UP000235672">
    <property type="component" value="Unassembled WGS sequence"/>
</dbReference>
<sequence>MEGKAGKVAFGGGKLDGPDQPIPTRRTRLLSANIHDPSPLPSPLRHPTSPPSAHPILPAGSRSSMQASSRLRSHAADTDLQEENQAGADTSSQNLQNKFTARRCSASPYSAPPPRRAASRTRSSYLPSPQPLQLPSSITLRLSSETFPQILEWFASNIFLAISRHNQRHSVILEENPTADRGDLRLVSDLARKQRDGHPFIHARMVELYQAKDGELHDLDKYEDGESESQAAEKQLQEELHCDLRTDKTRDVIESIENEIRLELAEVDDWEDGSDMESSVCSDDEFDFELVTFLLKLIYILAHLLALGLLLVSLLHLISWIGLLTKSRVSCTLQALESLRIKLCNWSTGRTDYIVNQTTYCLAILIITKTHRESSVLPEPVHFTNSTFNSLASLTTLVTFVEPLTAHLHIAAPSIIHCGQVARESQLPHAGELAQGYDTIYRTMDDLVGEVDTIAEGVWVLINEADLSLSSLVSRINSVQSAVPPPSQPSNIFLRYLPWTATEPSTDWDLNIRLSNLLVQQFT</sequence>
<evidence type="ECO:0000256" key="1">
    <source>
        <dbReference type="SAM" id="MobiDB-lite"/>
    </source>
</evidence>
<dbReference type="EMBL" id="KZ613497">
    <property type="protein sequence ID" value="PMD17831.1"/>
    <property type="molecule type" value="Genomic_DNA"/>
</dbReference>
<keyword evidence="4" id="KW-1185">Reference proteome</keyword>
<evidence type="ECO:0000313" key="4">
    <source>
        <dbReference type="Proteomes" id="UP000235672"/>
    </source>
</evidence>
<feature type="compositionally biased region" description="Polar residues" evidence="1">
    <location>
        <begin position="61"/>
        <end position="70"/>
    </location>
</feature>
<proteinExistence type="predicted"/>
<feature type="region of interest" description="Disordered" evidence="1">
    <location>
        <begin position="102"/>
        <end position="132"/>
    </location>
</feature>
<keyword evidence="2" id="KW-1133">Transmembrane helix</keyword>
<protein>
    <submittedName>
        <fullName evidence="3">Uncharacterized protein</fullName>
    </submittedName>
</protein>
<evidence type="ECO:0000313" key="3">
    <source>
        <dbReference type="EMBL" id="PMD17831.1"/>
    </source>
</evidence>
<keyword evidence="2" id="KW-0812">Transmembrane</keyword>
<feature type="compositionally biased region" description="Pro residues" evidence="1">
    <location>
        <begin position="38"/>
        <end position="53"/>
    </location>
</feature>
<keyword evidence="2" id="KW-0472">Membrane</keyword>
<accession>A0A2J6PUY6</accession>
<evidence type="ECO:0000256" key="2">
    <source>
        <dbReference type="SAM" id="Phobius"/>
    </source>
</evidence>
<dbReference type="AlphaFoldDB" id="A0A2J6PUY6"/>
<name>A0A2J6PUY6_9HELO</name>
<feature type="compositionally biased region" description="Low complexity" evidence="1">
    <location>
        <begin position="120"/>
        <end position="132"/>
    </location>
</feature>
<feature type="transmembrane region" description="Helical" evidence="2">
    <location>
        <begin position="297"/>
        <end position="318"/>
    </location>
</feature>
<organism evidence="3 4">
    <name type="scientific">Hyaloscypha hepaticicola</name>
    <dbReference type="NCBI Taxonomy" id="2082293"/>
    <lineage>
        <taxon>Eukaryota</taxon>
        <taxon>Fungi</taxon>
        <taxon>Dikarya</taxon>
        <taxon>Ascomycota</taxon>
        <taxon>Pezizomycotina</taxon>
        <taxon>Leotiomycetes</taxon>
        <taxon>Helotiales</taxon>
        <taxon>Hyaloscyphaceae</taxon>
        <taxon>Hyaloscypha</taxon>
    </lineage>
</organism>
<gene>
    <name evidence="3" type="ORF">NA56DRAFT_707232</name>
</gene>